<feature type="transmembrane region" description="Helical" evidence="10">
    <location>
        <begin position="381"/>
        <end position="404"/>
    </location>
</feature>
<feature type="transmembrane region" description="Helical" evidence="10">
    <location>
        <begin position="843"/>
        <end position="866"/>
    </location>
</feature>
<feature type="transmembrane region" description="Helical" evidence="10">
    <location>
        <begin position="183"/>
        <end position="205"/>
    </location>
</feature>
<dbReference type="GO" id="GO:0015297">
    <property type="term" value="F:antiporter activity"/>
    <property type="evidence" value="ECO:0007669"/>
    <property type="project" value="UniProtKB-KW"/>
</dbReference>
<keyword evidence="8 10" id="KW-0472">Membrane</keyword>
<evidence type="ECO:0000256" key="10">
    <source>
        <dbReference type="SAM" id="Phobius"/>
    </source>
</evidence>
<feature type="transmembrane region" description="Helical" evidence="10">
    <location>
        <begin position="878"/>
        <end position="903"/>
    </location>
</feature>
<evidence type="ECO:0000256" key="5">
    <source>
        <dbReference type="ARBA" id="ARBA00022692"/>
    </source>
</evidence>
<keyword evidence="5 9" id="KW-0812">Transmembrane</keyword>
<evidence type="ECO:0000256" key="6">
    <source>
        <dbReference type="ARBA" id="ARBA00022989"/>
    </source>
</evidence>
<dbReference type="Pfam" id="PF00662">
    <property type="entry name" value="Proton_antipo_N"/>
    <property type="match status" value="1"/>
</dbReference>
<protein>
    <submittedName>
        <fullName evidence="16">Multiple resistance and pH homeostasis protein A</fullName>
    </submittedName>
</protein>
<feature type="transmembrane region" description="Helical" evidence="10">
    <location>
        <begin position="815"/>
        <end position="837"/>
    </location>
</feature>
<feature type="transmembrane region" description="Helical" evidence="10">
    <location>
        <begin position="292"/>
        <end position="312"/>
    </location>
</feature>
<feature type="transmembrane region" description="Helical" evidence="10">
    <location>
        <begin position="775"/>
        <end position="794"/>
    </location>
</feature>
<dbReference type="PANTHER" id="PTHR43373:SF1">
    <property type="entry name" value="NA(+)_H(+) ANTIPORTER SUBUNIT A"/>
    <property type="match status" value="1"/>
</dbReference>
<evidence type="ECO:0000259" key="15">
    <source>
        <dbReference type="Pfam" id="PF20501"/>
    </source>
</evidence>
<gene>
    <name evidence="16" type="primary">mrpA_1</name>
    <name evidence="16" type="ORF">LAX5112_00466</name>
</gene>
<feature type="transmembrane region" description="Helical" evidence="10">
    <location>
        <begin position="50"/>
        <end position="70"/>
    </location>
</feature>
<evidence type="ECO:0000313" key="17">
    <source>
        <dbReference type="Proteomes" id="UP000053235"/>
    </source>
</evidence>
<evidence type="ECO:0000259" key="13">
    <source>
        <dbReference type="Pfam" id="PF04039"/>
    </source>
</evidence>
<feature type="transmembrane region" description="Helical" evidence="10">
    <location>
        <begin position="651"/>
        <end position="670"/>
    </location>
</feature>
<evidence type="ECO:0000259" key="11">
    <source>
        <dbReference type="Pfam" id="PF00361"/>
    </source>
</evidence>
<evidence type="ECO:0000256" key="1">
    <source>
        <dbReference type="ARBA" id="ARBA00004651"/>
    </source>
</evidence>
<evidence type="ECO:0000256" key="8">
    <source>
        <dbReference type="ARBA" id="ARBA00023136"/>
    </source>
</evidence>
<feature type="domain" description="MrpA C-terminal/MbhE" evidence="15">
    <location>
        <begin position="714"/>
        <end position="798"/>
    </location>
</feature>
<evidence type="ECO:0000256" key="4">
    <source>
        <dbReference type="ARBA" id="ARBA00022475"/>
    </source>
</evidence>
<dbReference type="GO" id="GO:0005886">
    <property type="term" value="C:plasma membrane"/>
    <property type="evidence" value="ECO:0007669"/>
    <property type="project" value="UniProtKB-SubCell"/>
</dbReference>
<dbReference type="GO" id="GO:0006811">
    <property type="term" value="P:monoatomic ion transport"/>
    <property type="evidence" value="ECO:0007669"/>
    <property type="project" value="UniProtKB-KW"/>
</dbReference>
<dbReference type="PRINTS" id="PR01434">
    <property type="entry name" value="NADHDHGNASE5"/>
</dbReference>
<dbReference type="InterPro" id="IPR050616">
    <property type="entry name" value="CPA3_Na-H_Antiporter_A"/>
</dbReference>
<dbReference type="PANTHER" id="PTHR43373">
    <property type="entry name" value="NA(+)/H(+) ANTIPORTER SUBUNIT"/>
    <property type="match status" value="1"/>
</dbReference>
<feature type="domain" description="Na+/H+ antiporter MnhB subunit-related protein" evidence="13">
    <location>
        <begin position="816"/>
        <end position="938"/>
    </location>
</feature>
<feature type="transmembrane region" description="Helical" evidence="10">
    <location>
        <begin position="469"/>
        <end position="488"/>
    </location>
</feature>
<feature type="domain" description="NADH:quinone oxidoreductase/Mrp antiporter transmembrane" evidence="11">
    <location>
        <begin position="148"/>
        <end position="433"/>
    </location>
</feature>
<feature type="transmembrane region" description="Helical" evidence="10">
    <location>
        <begin position="676"/>
        <end position="696"/>
    </location>
</feature>
<keyword evidence="7" id="KW-0406">Ion transport</keyword>
<dbReference type="Proteomes" id="UP000053235">
    <property type="component" value="Unassembled WGS sequence"/>
</dbReference>
<keyword evidence="17" id="KW-1185">Reference proteome</keyword>
<evidence type="ECO:0000313" key="16">
    <source>
        <dbReference type="EMBL" id="CTQ64974.1"/>
    </source>
</evidence>
<dbReference type="Pfam" id="PF04039">
    <property type="entry name" value="MnhB"/>
    <property type="match status" value="1"/>
</dbReference>
<keyword evidence="2" id="KW-0813">Transport</keyword>
<feature type="transmembrane region" description="Helical" evidence="10">
    <location>
        <begin position="424"/>
        <end position="449"/>
    </location>
</feature>
<feature type="transmembrane region" description="Helical" evidence="10">
    <location>
        <begin position="225"/>
        <end position="241"/>
    </location>
</feature>
<dbReference type="InterPro" id="IPR025383">
    <property type="entry name" value="MrpA_C/MbhD"/>
</dbReference>
<feature type="transmembrane region" description="Helical" evidence="10">
    <location>
        <begin position="96"/>
        <end position="117"/>
    </location>
</feature>
<feature type="domain" description="MrpA C-terminal/MbhD" evidence="14">
    <location>
        <begin position="636"/>
        <end position="699"/>
    </location>
</feature>
<dbReference type="RefSeq" id="WP_208981106.1">
    <property type="nucleotide sequence ID" value="NZ_CXWD01000002.1"/>
</dbReference>
<feature type="transmembrane region" description="Helical" evidence="10">
    <location>
        <begin position="20"/>
        <end position="38"/>
    </location>
</feature>
<evidence type="ECO:0000256" key="3">
    <source>
        <dbReference type="ARBA" id="ARBA00022449"/>
    </source>
</evidence>
<feature type="transmembrane region" description="Helical" evidence="10">
    <location>
        <begin position="152"/>
        <end position="171"/>
    </location>
</feature>
<name>A0A0M6ZTX8_9HYPH</name>
<feature type="transmembrane region" description="Helical" evidence="10">
    <location>
        <begin position="319"/>
        <end position="339"/>
    </location>
</feature>
<feature type="transmembrane region" description="Helical" evidence="10">
    <location>
        <begin position="129"/>
        <end position="146"/>
    </location>
</feature>
<evidence type="ECO:0000256" key="7">
    <source>
        <dbReference type="ARBA" id="ARBA00023065"/>
    </source>
</evidence>
<feature type="transmembrane region" description="Helical" evidence="10">
    <location>
        <begin position="262"/>
        <end position="280"/>
    </location>
</feature>
<feature type="transmembrane region" description="Helical" evidence="10">
    <location>
        <begin position="717"/>
        <end position="737"/>
    </location>
</feature>
<dbReference type="AlphaFoldDB" id="A0A0M6ZTX8"/>
<accession>A0A0M6ZTX8</accession>
<feature type="domain" description="NADH-Ubiquinone oxidoreductase (complex I) chain 5 N-terminal" evidence="12">
    <location>
        <begin position="84"/>
        <end position="125"/>
    </location>
</feature>
<evidence type="ECO:0000256" key="9">
    <source>
        <dbReference type="RuleBase" id="RU000320"/>
    </source>
</evidence>
<dbReference type="STRING" id="388408.LAX5112_00466"/>
<sequence length="973" mass="101988">MFSNTLDSSAIASWMPGEAIPSLLVIAFLGAALSFLVLPRLGKSAGPVAALLPAGLFAAFMTYVPVMAYGEGVPTILQTVQWVPSLGINFDVRLDGFSLLFALMITGIGSLVVLYAGSYFAEKPADDRGRFLSYILLFMSAMLGTVLSDNVIVMFVFWEMTSLLSFLLIGFNSTSIEARKAALQSLVITAGGGLALFGGLLIMGMEAGTFSLLEITSNPGVVTDSTWFGVIAALVLIGAFTKSAQFPFHFWLPNAMQAPTPASAYLHSATMVKLGIFLLARFDPILSASPTVIVIMVAVGLTTMLVAALMALRADGLKAILAYSTVASLGLLVTLIGLQGPGSSIGIAGFILAHSLYKAALFFCAGIVIHATGATRVRDLGALFGLLPLTAIAAILASLSMAGLPPFVGFIAKEYVFEAKLDSSFAAIVTFVAVLVNSVLVAIAGIFALRPFFGKATAFTEKPKHGETIGMTTGPVVLAALGVFFGLFADIPQYFIVGPAAVALQGAPFYVSFELWHGITPMLGLSALVVLIGGLLVWKWTPIHEAMLRLSFIDRFSFEKGYDAIFGGLLSLAQSTTRTIQNGQMRTYVAVTIAVVTGALVYAVLAGETFAGAAGLTLPPLTADEIRPYLLIVCTLIVLGGIVAAVSRSMVVSLVGVGLSGYGIALVFLKNGAPDLALTQFLVETLLVVIVSAVLVKMPAIADGLRSYSKFDLRIGDALLSTVFAGALFVVLLSIAAKPFNPAVTEYYAVTSLSEAFGRNVVNVILVDFRALDTLGEIAVVAFAAIAAWAVLTGGNPPSKTPKAGVATNRAVPSLIFETTARMFFFLMLIVSVWVLFRGHNEPGGGFIGGLIASAGFAVLALALGVDFARRRLLLHPIAWMGIGLTLAILSGVPGAIINESFLTHQWINLNLGVTSLKLGTTYLFDIGVYLTVIGGVLAFLIRVQQQNSGGDDATTAADDVTNSNISTQGASV</sequence>
<evidence type="ECO:0000256" key="2">
    <source>
        <dbReference type="ARBA" id="ARBA00022448"/>
    </source>
</evidence>
<feature type="transmembrane region" description="Helical" evidence="10">
    <location>
        <begin position="523"/>
        <end position="541"/>
    </location>
</feature>
<comment type="subcellular location">
    <subcellularLocation>
        <location evidence="1">Cell membrane</location>
        <topology evidence="1">Multi-pass membrane protein</topology>
    </subcellularLocation>
    <subcellularLocation>
        <location evidence="9">Membrane</location>
        <topology evidence="9">Multi-pass membrane protein</topology>
    </subcellularLocation>
</comment>
<keyword evidence="6 10" id="KW-1133">Transmembrane helix</keyword>
<evidence type="ECO:0000259" key="12">
    <source>
        <dbReference type="Pfam" id="PF00662"/>
    </source>
</evidence>
<dbReference type="Pfam" id="PF00361">
    <property type="entry name" value="Proton_antipo_M"/>
    <property type="match status" value="1"/>
</dbReference>
<dbReference type="InterPro" id="IPR001516">
    <property type="entry name" value="Proton_antipo_N"/>
</dbReference>
<evidence type="ECO:0000259" key="14">
    <source>
        <dbReference type="Pfam" id="PF13244"/>
    </source>
</evidence>
<reference evidence="17" key="1">
    <citation type="submission" date="2015-07" db="EMBL/GenBank/DDBJ databases">
        <authorList>
            <person name="Rodrigo-Torres Lidia"/>
            <person name="Arahal R.David."/>
        </authorList>
    </citation>
    <scope>NUCLEOTIDE SEQUENCE [LARGE SCALE GENOMIC DNA]</scope>
    <source>
        <strain evidence="17">CECT 5112</strain>
    </source>
</reference>
<feature type="transmembrane region" description="Helical" evidence="10">
    <location>
        <begin position="923"/>
        <end position="942"/>
    </location>
</feature>
<dbReference type="InterPro" id="IPR001750">
    <property type="entry name" value="ND/Mrp_TM"/>
</dbReference>
<dbReference type="InterPro" id="IPR007182">
    <property type="entry name" value="MnhB"/>
</dbReference>
<feature type="transmembrane region" description="Helical" evidence="10">
    <location>
        <begin position="345"/>
        <end position="369"/>
    </location>
</feature>
<feature type="transmembrane region" description="Helical" evidence="10">
    <location>
        <begin position="587"/>
        <end position="606"/>
    </location>
</feature>
<dbReference type="Pfam" id="PF13244">
    <property type="entry name" value="MbhD"/>
    <property type="match status" value="1"/>
</dbReference>
<organism evidence="16 17">
    <name type="scientific">Roseibium alexandrii</name>
    <dbReference type="NCBI Taxonomy" id="388408"/>
    <lineage>
        <taxon>Bacteria</taxon>
        <taxon>Pseudomonadati</taxon>
        <taxon>Pseudomonadota</taxon>
        <taxon>Alphaproteobacteria</taxon>
        <taxon>Hyphomicrobiales</taxon>
        <taxon>Stappiaceae</taxon>
        <taxon>Roseibium</taxon>
    </lineage>
</organism>
<dbReference type="InterPro" id="IPR046806">
    <property type="entry name" value="MrpA_C/MbhE"/>
</dbReference>
<proteinExistence type="predicted"/>
<dbReference type="Pfam" id="PF20501">
    <property type="entry name" value="MbhE"/>
    <property type="match status" value="1"/>
</dbReference>
<feature type="transmembrane region" description="Helical" evidence="10">
    <location>
        <begin position="626"/>
        <end position="646"/>
    </location>
</feature>
<keyword evidence="4" id="KW-1003">Cell membrane</keyword>
<keyword evidence="3" id="KW-0050">Antiport</keyword>
<dbReference type="EMBL" id="CXWD01000002">
    <property type="protein sequence ID" value="CTQ64974.1"/>
    <property type="molecule type" value="Genomic_DNA"/>
</dbReference>